<sequence>MAGLLLSTAVTALAAPDQSGWHGLGWNLPGTQAQRSVDGGTAPLRPLPAPQSVKQALTTPPAVAWPAAAAVEVDLAATARAAGPATLGRAAAKGAPGRVKLETLDRAASDRARVPGLLMTVTPVSGEVTGPLSLDVDYSAIAGSYGADYGRRLTLVGYPGCILTTPDKPQCRVATKLPATNSLDNHVRGQATLPTAVTTTGSGDAQRKQLAATPMVVAAVPEASGGGGNLAATSLSPAGSWSAGGSSGAFTYDYPITLPAPPFGKAPGLSLDYSSGSVDGATSATNNQASWVGDGWGLSVGGYIERTYKSCAADLGGNNGQTKTGDQCWATDNASLSLGSASGPLVKDAATGAWHPKNDDGSRVERLTGANNGARDGEHWRVTTTDGTQYYFGLNRLPGWVAGKPETQSTNTVPVFGNNAGEPCNAATFAASWCQQAYRWNLDYVVDTNGNQITYYYQPEVNHYGRNLNTTSAGTAYTRGSYLLRMEYGLNSGVGGGAYGQAPARVVFDTAERCLPSGSVTCDPAQLTPANAASWPDVPADQICNQGATCQGVAPVFFTRKRLTAITTQVASGSGWADRDRWNLTHSFPATGDGGSPALWFSGITRTGLVGGSAGMPPTTFGGTAKSNRTYASQNYTSLSRYRITNVTGELGGTLTVDYSAPDCQGGAPTPATNTTLCYPVYWSPGSTPNPVLDWFNKYVVTDVYSDGRTVNSVQNRTHYDYEGGGAWHFDENTLGDPAYRTWSLWRGFADVTTTTGNPGDPAGPRTVVKHRFMRGMDGDKAATGTRSVQVTNSLNESIPDSDQHAGFTREAQSLLDGNVITTTLNDPWSSAATGTDAAGLRSFLTGTATSRTRTFINATNTWRTSRKVTTHNDKGLPTELQEEGDTADPGQTTCTRTAYVANTAAWIHSYPSSVQKVSGQCANNPAGPGNIIADTRNSYDGQAFGAAPTAGKTTQVASLSAWPTGGAEAFTTTSTSYDGTYGRPVSTTDALGRVSTVAYTPATGPVTKVTKTSPPVTISNVPTPLTSSTDYDPVSGLPVTETDPAGLRTDTAYDPLGRVTATWLPGHSRAGGAPADATFAYSVSTTAPNTTTSSRLLANGQYSATYTIIDGLGRTVQTQEPTSYSAGGRLVTDQFYDSQGRDWKKHDSYWNSAAPQGTLLVVQDSAVPRTTVNTYDSANRATRSAFQRNGQFQWETLTTYGGDRVTTIPPLGGTATATVNNGTGQRTKVLLFHNRLNTGPTDPADTTTFTYDRAGALATVTDATGQNTWSFTTDLRGYKVAQTDPDTGSSTYTYDNAGQLTSSTDARGKTIAYTYDNLGRKTASYDTNTSGTKLTQFVYDTLLKGKQTSAVRFSGGKAYVVAAAGYDAAGRSTGSKITIPSGETGLSGTYTFGVEYDPLTGAVTKESSPGIGGLPAETQFRSYNALGKPTDLYAANGGGGTGTHLVSLTEYNAFGQPLRVNLADQNDPNQVSTTWTYDDATGRLASSATVRATTTDQWVTNRGYTYTPSGSLTKITDVNDTQCFGYDHLQRLNRAWTPASGDCLAAPTTAGLGGAAPFWTDWTHDATGNRLTETDHTSAGDTTSTLTYPAAGAAKPHAVTSATTTGPGGTTTDSYTYDATGNTLTRAKGGTTHTFTYDAEGHVATATDNTGKQSSYLYDAAGNRLITRDHTGTTLAVGDTELFVAAGTTTASGTRFYAHGGTQVAVRTTAGLTWKVLDHHGTSTATVKASNLAVTRRYQDPYGNTRGTAPSSWSDKHTFIGGYQDTTTLVHVGAREYDPTIGRFTSVDPILDPDNPQSWNGYAYANNNPVDHADPTGLFCDSCEFLAGKPMSAWGCLLCSATAPPPSAPKSQGNTSTVSKCDSCNGGKGWASGHGGYPAKVGNNGKLALDVTKLATPPKLQDLRQHFYNDLGEWYPLVDHDYALDPLPGYEPPEELSNGTRWLIFGGVVAGTICAIAEPCGAIALGLIEATGPPVVVAPGGLVATAKGIHIVDEAISAGTKAETNAAKGANAASRAEGTAAGAEDMVSIYRTVDGREFDAIADAGNKFTLGAGQMEGKWFALSGKDADKWGQVMNGDDALTIETKIPRKLFDELHHETGNLDGIGPGVYADQGMLERINQYSQNVRIFGS</sequence>
<dbReference type="Proteomes" id="UP000186040">
    <property type="component" value="Unassembled WGS sequence"/>
</dbReference>
<evidence type="ECO:0000313" key="5">
    <source>
        <dbReference type="Proteomes" id="UP000186040"/>
    </source>
</evidence>
<feature type="domain" description="Teneurin-like YD-shell" evidence="3">
    <location>
        <begin position="1613"/>
        <end position="1811"/>
    </location>
</feature>
<dbReference type="InterPro" id="IPR056823">
    <property type="entry name" value="TEN-like_YD-shell"/>
</dbReference>
<dbReference type="RefSeq" id="WP_075976258.1">
    <property type="nucleotide sequence ID" value="NZ_MKQR01000018.1"/>
</dbReference>
<dbReference type="PANTHER" id="PTHR32305:SF17">
    <property type="entry name" value="TRNA NUCLEASE WAPA"/>
    <property type="match status" value="1"/>
</dbReference>
<feature type="domain" description="Teneurin-like YD-shell" evidence="3">
    <location>
        <begin position="1247"/>
        <end position="1342"/>
    </location>
</feature>
<dbReference type="NCBIfam" id="TIGR01643">
    <property type="entry name" value="YD_repeat_2x"/>
    <property type="match status" value="4"/>
</dbReference>
<dbReference type="EMBL" id="MKQR01000018">
    <property type="protein sequence ID" value="OLR91853.1"/>
    <property type="molecule type" value="Genomic_DNA"/>
</dbReference>
<evidence type="ECO:0000313" key="4">
    <source>
        <dbReference type="EMBL" id="OLR91853.1"/>
    </source>
</evidence>
<dbReference type="InterPro" id="IPR022385">
    <property type="entry name" value="Rhs_assc_core"/>
</dbReference>
<organism evidence="4 5">
    <name type="scientific">Actinokineospora bangkokensis</name>
    <dbReference type="NCBI Taxonomy" id="1193682"/>
    <lineage>
        <taxon>Bacteria</taxon>
        <taxon>Bacillati</taxon>
        <taxon>Actinomycetota</taxon>
        <taxon>Actinomycetes</taxon>
        <taxon>Pseudonocardiales</taxon>
        <taxon>Pseudonocardiaceae</taxon>
        <taxon>Actinokineospora</taxon>
    </lineage>
</organism>
<accession>A0A1Q9LIK6</accession>
<dbReference type="NCBIfam" id="TIGR03696">
    <property type="entry name" value="Rhs_assc_core"/>
    <property type="match status" value="1"/>
</dbReference>
<dbReference type="InterPro" id="IPR050708">
    <property type="entry name" value="T6SS_VgrG/RHS"/>
</dbReference>
<keyword evidence="5" id="KW-1185">Reference proteome</keyword>
<gene>
    <name evidence="4" type="ORF">BJP25_23740</name>
</gene>
<protein>
    <recommendedName>
        <fullName evidence="3">Teneurin-like YD-shell domain-containing protein</fullName>
    </recommendedName>
</protein>
<evidence type="ECO:0000259" key="3">
    <source>
        <dbReference type="Pfam" id="PF25023"/>
    </source>
</evidence>
<dbReference type="OrthoDB" id="291011at2"/>
<dbReference type="InterPro" id="IPR006530">
    <property type="entry name" value="YD"/>
</dbReference>
<dbReference type="Pfam" id="PF25023">
    <property type="entry name" value="TEN_YD-shell"/>
    <property type="match status" value="2"/>
</dbReference>
<feature type="region of interest" description="Disordered" evidence="2">
    <location>
        <begin position="868"/>
        <end position="892"/>
    </location>
</feature>
<dbReference type="STRING" id="1193682.BJP25_23740"/>
<reference evidence="4 5" key="1">
    <citation type="submission" date="2016-10" db="EMBL/GenBank/DDBJ databases">
        <title>The Draft Genome Sequence of Actinokineospora bangkokensis 44EHWT reveals the biosynthetic pathway of antifungal compounds Thailandins with unusual extender unit butylmalonyl-CoA.</title>
        <authorList>
            <person name="Greule A."/>
            <person name="Intra B."/>
            <person name="Flemming S."/>
            <person name="Rommel M.G."/>
            <person name="Panbangred W."/>
            <person name="Bechthold A."/>
        </authorList>
    </citation>
    <scope>NUCLEOTIDE SEQUENCE [LARGE SCALE GENOMIC DNA]</scope>
    <source>
        <strain evidence="4 5">44EHW</strain>
    </source>
</reference>
<dbReference type="Gene3D" id="2.180.10.10">
    <property type="entry name" value="RHS repeat-associated core"/>
    <property type="match status" value="2"/>
</dbReference>
<proteinExistence type="predicted"/>
<feature type="region of interest" description="Disordered" evidence="2">
    <location>
        <begin position="355"/>
        <end position="375"/>
    </location>
</feature>
<feature type="compositionally biased region" description="Polar residues" evidence="2">
    <location>
        <begin position="1020"/>
        <end position="1031"/>
    </location>
</feature>
<dbReference type="PANTHER" id="PTHR32305">
    <property type="match status" value="1"/>
</dbReference>
<keyword evidence="1" id="KW-0677">Repeat</keyword>
<evidence type="ECO:0000256" key="2">
    <source>
        <dbReference type="SAM" id="MobiDB-lite"/>
    </source>
</evidence>
<comment type="caution">
    <text evidence="4">The sequence shown here is derived from an EMBL/GenBank/DDBJ whole genome shotgun (WGS) entry which is preliminary data.</text>
</comment>
<evidence type="ECO:0000256" key="1">
    <source>
        <dbReference type="ARBA" id="ARBA00022737"/>
    </source>
</evidence>
<name>A0A1Q9LIK6_9PSEU</name>
<feature type="region of interest" description="Disordered" evidence="2">
    <location>
        <begin position="1020"/>
        <end position="1053"/>
    </location>
</feature>
<feature type="compositionally biased region" description="Basic and acidic residues" evidence="2">
    <location>
        <begin position="356"/>
        <end position="366"/>
    </location>
</feature>